<feature type="repeat" description="ANK" evidence="1">
    <location>
        <begin position="90"/>
        <end position="122"/>
    </location>
</feature>
<proteinExistence type="predicted"/>
<gene>
    <name evidence="2" type="ORF">PAESOLCIP111_01684</name>
</gene>
<dbReference type="AlphaFoldDB" id="A0A916JXU8"/>
<name>A0A916JXU8_9BACL</name>
<evidence type="ECO:0000313" key="2">
    <source>
        <dbReference type="EMBL" id="CAG7614184.1"/>
    </source>
</evidence>
<keyword evidence="1" id="KW-0040">ANK repeat</keyword>
<dbReference type="SMART" id="SM00248">
    <property type="entry name" value="ANK"/>
    <property type="match status" value="6"/>
</dbReference>
<evidence type="ECO:0008006" key="4">
    <source>
        <dbReference type="Google" id="ProtNLM"/>
    </source>
</evidence>
<dbReference type="EMBL" id="CAJVAS010000005">
    <property type="protein sequence ID" value="CAG7614184.1"/>
    <property type="molecule type" value="Genomic_DNA"/>
</dbReference>
<reference evidence="2" key="1">
    <citation type="submission" date="2021-06" db="EMBL/GenBank/DDBJ databases">
        <authorList>
            <person name="Criscuolo A."/>
        </authorList>
    </citation>
    <scope>NUCLEOTIDE SEQUENCE</scope>
    <source>
        <strain evidence="2">CIP111600</strain>
    </source>
</reference>
<dbReference type="RefSeq" id="WP_218091481.1">
    <property type="nucleotide sequence ID" value="NZ_CAJVAS010000005.1"/>
</dbReference>
<sequence length="294" mass="31076">MIEIEDALGAGELGERFASAVHAVKTGDVQTLERLLHEHPELAHARSQKGRTLLNHLCDWPGHFPRELETGRALLAAGADVNARAVDPDTGETSLQWAVSSNDAAMAELLIDNGASADGLDGDMRPLAQALFYGCRDAAEMLVRRGAVVTLEFAAGLGLTGMLPRFFGADGRLLPSAGAHAAPINGALPPETPGDERLEQALIYAVINNRIESAAALLDRGAAIDAMPSGFHFRGTPLHWAAGGDSAEMVELLVRRGADLHAAAPKDGATPLQLAERRDKPDMARLLKSLGAQQ</sequence>
<protein>
    <recommendedName>
        <fullName evidence="4">Ankyrin repeat domain-containing protein</fullName>
    </recommendedName>
</protein>
<evidence type="ECO:0000256" key="1">
    <source>
        <dbReference type="PROSITE-ProRule" id="PRU00023"/>
    </source>
</evidence>
<dbReference type="Pfam" id="PF12796">
    <property type="entry name" value="Ank_2"/>
    <property type="match status" value="2"/>
</dbReference>
<dbReference type="Proteomes" id="UP000693672">
    <property type="component" value="Unassembled WGS sequence"/>
</dbReference>
<evidence type="ECO:0000313" key="3">
    <source>
        <dbReference type="Proteomes" id="UP000693672"/>
    </source>
</evidence>
<accession>A0A916JXU8</accession>
<comment type="caution">
    <text evidence="2">The sequence shown here is derived from an EMBL/GenBank/DDBJ whole genome shotgun (WGS) entry which is preliminary data.</text>
</comment>
<dbReference type="PROSITE" id="PS50088">
    <property type="entry name" value="ANK_REPEAT"/>
    <property type="match status" value="3"/>
</dbReference>
<dbReference type="PROSITE" id="PS50297">
    <property type="entry name" value="ANK_REP_REGION"/>
    <property type="match status" value="3"/>
</dbReference>
<dbReference type="PANTHER" id="PTHR24198:SF165">
    <property type="entry name" value="ANKYRIN REPEAT-CONTAINING PROTEIN-RELATED"/>
    <property type="match status" value="1"/>
</dbReference>
<dbReference type="InterPro" id="IPR002110">
    <property type="entry name" value="Ankyrin_rpt"/>
</dbReference>
<dbReference type="PANTHER" id="PTHR24198">
    <property type="entry name" value="ANKYRIN REPEAT AND PROTEIN KINASE DOMAIN-CONTAINING PROTEIN"/>
    <property type="match status" value="1"/>
</dbReference>
<organism evidence="2 3">
    <name type="scientific">Paenibacillus solanacearum</name>
    <dbReference type="NCBI Taxonomy" id="2048548"/>
    <lineage>
        <taxon>Bacteria</taxon>
        <taxon>Bacillati</taxon>
        <taxon>Bacillota</taxon>
        <taxon>Bacilli</taxon>
        <taxon>Bacillales</taxon>
        <taxon>Paenibacillaceae</taxon>
        <taxon>Paenibacillus</taxon>
    </lineage>
</organism>
<feature type="repeat" description="ANK" evidence="1">
    <location>
        <begin position="267"/>
        <end position="294"/>
    </location>
</feature>
<feature type="repeat" description="ANK" evidence="1">
    <location>
        <begin position="233"/>
        <end position="265"/>
    </location>
</feature>
<keyword evidence="3" id="KW-1185">Reference proteome</keyword>